<evidence type="ECO:0000313" key="1">
    <source>
        <dbReference type="EMBL" id="SUZ56868.1"/>
    </source>
</evidence>
<gene>
    <name evidence="1" type="ORF">METZ01_LOCUS9722</name>
</gene>
<dbReference type="PIRSF" id="PIRSF006421">
    <property type="entry name" value="UCP006421"/>
    <property type="match status" value="1"/>
</dbReference>
<proteinExistence type="predicted"/>
<name>A0A381NSP1_9ZZZZ</name>
<protein>
    <submittedName>
        <fullName evidence="1">Uncharacterized protein</fullName>
    </submittedName>
</protein>
<dbReference type="EMBL" id="UINC01000528">
    <property type="protein sequence ID" value="SUZ56868.1"/>
    <property type="molecule type" value="Genomic_DNA"/>
</dbReference>
<reference evidence="1" key="1">
    <citation type="submission" date="2018-05" db="EMBL/GenBank/DDBJ databases">
        <authorList>
            <person name="Lanie J.A."/>
            <person name="Ng W.-L."/>
            <person name="Kazmierczak K.M."/>
            <person name="Andrzejewski T.M."/>
            <person name="Davidsen T.M."/>
            <person name="Wayne K.J."/>
            <person name="Tettelin H."/>
            <person name="Glass J.I."/>
            <person name="Rusch D."/>
            <person name="Podicherti R."/>
            <person name="Tsui H.-C.T."/>
            <person name="Winkler M.E."/>
        </authorList>
    </citation>
    <scope>NUCLEOTIDE SEQUENCE</scope>
</reference>
<dbReference type="InterPro" id="IPR003374">
    <property type="entry name" value="ApbE-like_sf"/>
</dbReference>
<dbReference type="AlphaFoldDB" id="A0A381NSP1"/>
<dbReference type="NCBIfam" id="NF003322">
    <property type="entry name" value="PRK04334.1-2"/>
    <property type="match status" value="1"/>
</dbReference>
<accession>A0A381NSP1</accession>
<dbReference type="Gene3D" id="3.10.520.10">
    <property type="entry name" value="ApbE-like domains"/>
    <property type="match status" value="1"/>
</dbReference>
<dbReference type="SUPFAM" id="SSF143631">
    <property type="entry name" value="ApbE-like"/>
    <property type="match status" value="1"/>
</dbReference>
<organism evidence="1">
    <name type="scientific">marine metagenome</name>
    <dbReference type="NCBI Taxonomy" id="408172"/>
    <lineage>
        <taxon>unclassified sequences</taxon>
        <taxon>metagenomes</taxon>
        <taxon>ecological metagenomes</taxon>
    </lineage>
</organism>
<sequence length="277" mass="30213">MPEVNRLYLHHGPIDIIAHVDGPEKIRSDLYECAKKRFSTVLEELVSELDLLKLPFSEVHPEPQGRIARKMFNAVRGSGAFITPMAAVAGAVAEEILETMVNQAKSKVSCLEKIRRMYVNNGGDISFWLNYGSAFTIGVVDNPQRPELNTKVCLPYESPVRGLATSGWRGRSQSLGIADAVTVLAPSSACADAAATLIANNVNIEHPGIIKKPACDVKDDSDLGMHPVTVKVPLLPEKEVSRALRNGAESAKALIRKDKIQSAYLSMQKQTLIIENT</sequence>
<dbReference type="InterPro" id="IPR007183">
    <property type="entry name" value="UPF0280"/>
</dbReference>